<evidence type="ECO:0000313" key="2">
    <source>
        <dbReference type="Proteomes" id="UP000249363"/>
    </source>
</evidence>
<dbReference type="EMBL" id="MIKG01000002">
    <property type="protein sequence ID" value="RAO65947.1"/>
    <property type="molecule type" value="Genomic_DNA"/>
</dbReference>
<dbReference type="RefSeq" id="XP_040730464.1">
    <property type="nucleotide sequence ID" value="XM_040874051.1"/>
</dbReference>
<keyword evidence="2" id="KW-1185">Reference proteome</keyword>
<proteinExistence type="predicted"/>
<evidence type="ECO:0000313" key="1">
    <source>
        <dbReference type="EMBL" id="RAO65947.1"/>
    </source>
</evidence>
<dbReference type="GeneID" id="63791176"/>
<protein>
    <submittedName>
        <fullName evidence="1">Uncharacterized protein</fullName>
    </submittedName>
</protein>
<reference evidence="1 2" key="1">
    <citation type="journal article" date="2017" name="Biotechnol. Biofuels">
        <title>Differential beta-glucosidase expression as a function of carbon source availability in Talaromyces amestolkiae: a genomic and proteomic approach.</title>
        <authorList>
            <person name="de Eugenio L.I."/>
            <person name="Mendez-Liter J.A."/>
            <person name="Nieto-Dominguez M."/>
            <person name="Alonso L."/>
            <person name="Gil-Munoz J."/>
            <person name="Barriuso J."/>
            <person name="Prieto A."/>
            <person name="Martinez M.J."/>
        </authorList>
    </citation>
    <scope>NUCLEOTIDE SEQUENCE [LARGE SCALE GENOMIC DNA]</scope>
    <source>
        <strain evidence="1 2">CIB</strain>
    </source>
</reference>
<dbReference type="Proteomes" id="UP000249363">
    <property type="component" value="Unassembled WGS sequence"/>
</dbReference>
<accession>A0A364KQX1</accession>
<sequence>MQLLPSIRSVTDRDQLAIVLMLREKEKEEEEEEEEAFAKKHAIASLPSRKTSTDSNSVIRSIKTAFEVITHTDRK</sequence>
<name>A0A364KQX1_TALAM</name>
<organism evidence="1 2">
    <name type="scientific">Talaromyces amestolkiae</name>
    <dbReference type="NCBI Taxonomy" id="1196081"/>
    <lineage>
        <taxon>Eukaryota</taxon>
        <taxon>Fungi</taxon>
        <taxon>Dikarya</taxon>
        <taxon>Ascomycota</taxon>
        <taxon>Pezizomycotina</taxon>
        <taxon>Eurotiomycetes</taxon>
        <taxon>Eurotiomycetidae</taxon>
        <taxon>Eurotiales</taxon>
        <taxon>Trichocomaceae</taxon>
        <taxon>Talaromyces</taxon>
        <taxon>Talaromyces sect. Talaromyces</taxon>
    </lineage>
</organism>
<dbReference type="AlphaFoldDB" id="A0A364KQX1"/>
<comment type="caution">
    <text evidence="1">The sequence shown here is derived from an EMBL/GenBank/DDBJ whole genome shotgun (WGS) entry which is preliminary data.</text>
</comment>
<gene>
    <name evidence="1" type="ORF">BHQ10_001959</name>
</gene>